<evidence type="ECO:0000256" key="6">
    <source>
        <dbReference type="ARBA" id="ARBA00022833"/>
    </source>
</evidence>
<accession>A0A370KD70</accession>
<dbReference type="Gene3D" id="3.50.30.30">
    <property type="match status" value="1"/>
</dbReference>
<gene>
    <name evidence="9" type="ORF">DVT68_04405</name>
</gene>
<evidence type="ECO:0000256" key="7">
    <source>
        <dbReference type="SAM" id="MobiDB-lite"/>
    </source>
</evidence>
<dbReference type="InterPro" id="IPR046450">
    <property type="entry name" value="PA_dom_sf"/>
</dbReference>
<keyword evidence="5" id="KW-0378">Hydrolase</keyword>
<evidence type="ECO:0000256" key="3">
    <source>
        <dbReference type="ARBA" id="ARBA00022723"/>
    </source>
</evidence>
<dbReference type="Gene3D" id="3.40.630.10">
    <property type="entry name" value="Zn peptidases"/>
    <property type="match status" value="1"/>
</dbReference>
<dbReference type="Proteomes" id="UP000254711">
    <property type="component" value="Unassembled WGS sequence"/>
</dbReference>
<evidence type="ECO:0000259" key="8">
    <source>
        <dbReference type="Pfam" id="PF04389"/>
    </source>
</evidence>
<keyword evidence="6" id="KW-0862">Zinc</keyword>
<reference evidence="9 10" key="1">
    <citation type="submission" date="2018-07" db="EMBL/GenBank/DDBJ databases">
        <title>Dyella solisilvae sp. nov., isolated from the pine and broad-leaved mixed forest soil.</title>
        <authorList>
            <person name="Gao Z."/>
            <person name="Qiu L."/>
        </authorList>
    </citation>
    <scope>NUCLEOTIDE SEQUENCE [LARGE SCALE GENOMIC DNA]</scope>
    <source>
        <strain evidence="9 10">DHG54</strain>
    </source>
</reference>
<dbReference type="EMBL" id="QQSY01000001">
    <property type="protein sequence ID" value="RDJ00071.1"/>
    <property type="molecule type" value="Genomic_DNA"/>
</dbReference>
<dbReference type="AlphaFoldDB" id="A0A370KD70"/>
<dbReference type="GO" id="GO:0004177">
    <property type="term" value="F:aminopeptidase activity"/>
    <property type="evidence" value="ECO:0007669"/>
    <property type="project" value="UniProtKB-KW"/>
</dbReference>
<evidence type="ECO:0000313" key="10">
    <source>
        <dbReference type="Proteomes" id="UP000254711"/>
    </source>
</evidence>
<dbReference type="OrthoDB" id="9778250at2"/>
<evidence type="ECO:0000256" key="2">
    <source>
        <dbReference type="ARBA" id="ARBA00022670"/>
    </source>
</evidence>
<name>A0A370KD70_9GAMM</name>
<feature type="region of interest" description="Disordered" evidence="7">
    <location>
        <begin position="483"/>
        <end position="502"/>
    </location>
</feature>
<dbReference type="GO" id="GO:0006508">
    <property type="term" value="P:proteolysis"/>
    <property type="evidence" value="ECO:0007669"/>
    <property type="project" value="UniProtKB-KW"/>
</dbReference>
<evidence type="ECO:0000313" key="9">
    <source>
        <dbReference type="EMBL" id="RDJ00071.1"/>
    </source>
</evidence>
<dbReference type="InterPro" id="IPR007484">
    <property type="entry name" value="Peptidase_M28"/>
</dbReference>
<dbReference type="PANTHER" id="PTHR12147:SF56">
    <property type="entry name" value="AMINOPEPTIDASE YDR415C-RELATED"/>
    <property type="match status" value="1"/>
</dbReference>
<dbReference type="GO" id="GO:0046872">
    <property type="term" value="F:metal ion binding"/>
    <property type="evidence" value="ECO:0007669"/>
    <property type="project" value="UniProtKB-KW"/>
</dbReference>
<proteinExistence type="predicted"/>
<sequence length="548" mass="59218">MRHLWPLALLSFALCACQHHQTNGASDSDSALGALAEYKGFSPGIVIDDVTQHMKVLSSPALLGRTPTGEPEKPTTDYLISQFTRMGLAPGNDGSWLQAVPYVGAQVQHPEQIALAVNGRDGEARLSFGQDMVVGTLDEQTHASLEASPLVFVGYGVNAPGEHWNDYAGTDVKGKTVIILVNDPGWATQDPKLFKGREYTYFGRWTYKLEEAARQGAAAAFIVHDTDAAGYPWSVVQRNWSGMRMDLPKGEEGARRLPVAGWLSTEAARQLFARAGANFDTLKRQAAERGFTAAPLQAKLSVAFDSTISHGESHNVVARLEGKGHADEAIIYSAHWDHLANPGDAQHGTVDNATGVAGLLEIAEAFAHRAPKPHRSVLFIATTLDEAGLLGSRHYVAHPIVPLSRTVADINLDMLPVDGPASALSVIGFGQSQLDEYLADAARSQRRAVMPDLTPEKGFFFRSDQLSFARAGVPVLYARSAATRPDAAPSGGDTPPLDDTFNPRWDLSGAVEDIRALFMVGSRLSMEQSYPQWKPGSDFQRPESMQGL</sequence>
<dbReference type="RefSeq" id="WP_114823799.1">
    <property type="nucleotide sequence ID" value="NZ_QQSY01000001.1"/>
</dbReference>
<comment type="caution">
    <text evidence="9">The sequence shown here is derived from an EMBL/GenBank/DDBJ whole genome shotgun (WGS) entry which is preliminary data.</text>
</comment>
<feature type="domain" description="Peptidase M28" evidence="8">
    <location>
        <begin position="315"/>
        <end position="487"/>
    </location>
</feature>
<protein>
    <submittedName>
        <fullName evidence="9">Aminopeptidase</fullName>
    </submittedName>
</protein>
<evidence type="ECO:0000256" key="5">
    <source>
        <dbReference type="ARBA" id="ARBA00022801"/>
    </source>
</evidence>
<keyword evidence="2" id="KW-0645">Protease</keyword>
<dbReference type="SUPFAM" id="SSF53187">
    <property type="entry name" value="Zn-dependent exopeptidases"/>
    <property type="match status" value="1"/>
</dbReference>
<dbReference type="PANTHER" id="PTHR12147">
    <property type="entry name" value="METALLOPEPTIDASE M28 FAMILY MEMBER"/>
    <property type="match status" value="1"/>
</dbReference>
<evidence type="ECO:0000256" key="1">
    <source>
        <dbReference type="ARBA" id="ARBA00022438"/>
    </source>
</evidence>
<dbReference type="Pfam" id="PF04389">
    <property type="entry name" value="Peptidase_M28"/>
    <property type="match status" value="1"/>
</dbReference>
<dbReference type="PROSITE" id="PS51257">
    <property type="entry name" value="PROKAR_LIPOPROTEIN"/>
    <property type="match status" value="1"/>
</dbReference>
<keyword evidence="1 9" id="KW-0031">Aminopeptidase</keyword>
<organism evidence="9 10">
    <name type="scientific">Dyella solisilvae</name>
    <dbReference type="NCBI Taxonomy" id="1920168"/>
    <lineage>
        <taxon>Bacteria</taxon>
        <taxon>Pseudomonadati</taxon>
        <taxon>Pseudomonadota</taxon>
        <taxon>Gammaproteobacteria</taxon>
        <taxon>Lysobacterales</taxon>
        <taxon>Rhodanobacteraceae</taxon>
        <taxon>Dyella</taxon>
    </lineage>
</organism>
<keyword evidence="4" id="KW-0732">Signal</keyword>
<dbReference type="GO" id="GO:0008235">
    <property type="term" value="F:metalloexopeptidase activity"/>
    <property type="evidence" value="ECO:0007669"/>
    <property type="project" value="InterPro"/>
</dbReference>
<keyword evidence="3" id="KW-0479">Metal-binding</keyword>
<feature type="region of interest" description="Disordered" evidence="7">
    <location>
        <begin position="529"/>
        <end position="548"/>
    </location>
</feature>
<evidence type="ECO:0000256" key="4">
    <source>
        <dbReference type="ARBA" id="ARBA00022729"/>
    </source>
</evidence>
<dbReference type="InterPro" id="IPR045175">
    <property type="entry name" value="M28_fam"/>
</dbReference>
<dbReference type="SUPFAM" id="SSF52025">
    <property type="entry name" value="PA domain"/>
    <property type="match status" value="1"/>
</dbReference>
<keyword evidence="10" id="KW-1185">Reference proteome</keyword>